<sequence>MRSTTLKLFLVFMVLASCSAILTTTLDPNDFSTFECKPDLTWQEEGRLQRYCAPNRAWDAAHNITW</sequence>
<keyword evidence="1" id="KW-0732">Signal</keyword>
<protein>
    <submittedName>
        <fullName evidence="2">Uncharacterized protein</fullName>
    </submittedName>
</protein>
<dbReference type="AlphaFoldDB" id="A0AA36CWZ8"/>
<evidence type="ECO:0000313" key="3">
    <source>
        <dbReference type="Proteomes" id="UP001177023"/>
    </source>
</evidence>
<feature type="signal peptide" evidence="1">
    <location>
        <begin position="1"/>
        <end position="20"/>
    </location>
</feature>
<evidence type="ECO:0000256" key="1">
    <source>
        <dbReference type="SAM" id="SignalP"/>
    </source>
</evidence>
<feature type="non-terminal residue" evidence="2">
    <location>
        <position position="1"/>
    </location>
</feature>
<evidence type="ECO:0000313" key="2">
    <source>
        <dbReference type="EMBL" id="CAJ0575890.1"/>
    </source>
</evidence>
<dbReference type="EMBL" id="CATQJA010002641">
    <property type="protein sequence ID" value="CAJ0575890.1"/>
    <property type="molecule type" value="Genomic_DNA"/>
</dbReference>
<organism evidence="2 3">
    <name type="scientific">Mesorhabditis spiculigera</name>
    <dbReference type="NCBI Taxonomy" id="96644"/>
    <lineage>
        <taxon>Eukaryota</taxon>
        <taxon>Metazoa</taxon>
        <taxon>Ecdysozoa</taxon>
        <taxon>Nematoda</taxon>
        <taxon>Chromadorea</taxon>
        <taxon>Rhabditida</taxon>
        <taxon>Rhabditina</taxon>
        <taxon>Rhabditomorpha</taxon>
        <taxon>Rhabditoidea</taxon>
        <taxon>Rhabditidae</taxon>
        <taxon>Mesorhabditinae</taxon>
        <taxon>Mesorhabditis</taxon>
    </lineage>
</organism>
<accession>A0AA36CWZ8</accession>
<reference evidence="2" key="1">
    <citation type="submission" date="2023-06" db="EMBL/GenBank/DDBJ databases">
        <authorList>
            <person name="Delattre M."/>
        </authorList>
    </citation>
    <scope>NUCLEOTIDE SEQUENCE</scope>
    <source>
        <strain evidence="2">AF72</strain>
    </source>
</reference>
<gene>
    <name evidence="2" type="ORF">MSPICULIGERA_LOCUS14192</name>
</gene>
<comment type="caution">
    <text evidence="2">The sequence shown here is derived from an EMBL/GenBank/DDBJ whole genome shotgun (WGS) entry which is preliminary data.</text>
</comment>
<dbReference type="Proteomes" id="UP001177023">
    <property type="component" value="Unassembled WGS sequence"/>
</dbReference>
<proteinExistence type="predicted"/>
<feature type="chain" id="PRO_5041299895" evidence="1">
    <location>
        <begin position="21"/>
        <end position="66"/>
    </location>
</feature>
<keyword evidence="3" id="KW-1185">Reference proteome</keyword>
<name>A0AA36CWZ8_9BILA</name>
<dbReference type="PROSITE" id="PS51257">
    <property type="entry name" value="PROKAR_LIPOPROTEIN"/>
    <property type="match status" value="1"/>
</dbReference>